<evidence type="ECO:0000256" key="1">
    <source>
        <dbReference type="SAM" id="MobiDB-lite"/>
    </source>
</evidence>
<dbReference type="Proteomes" id="UP000295252">
    <property type="component" value="Chromosome IX"/>
</dbReference>
<dbReference type="Gramene" id="CDP02136">
    <property type="protein sequence ID" value="CDP02136"/>
    <property type="gene ID" value="GSCOC_T00039430001"/>
</dbReference>
<dbReference type="PhylomeDB" id="A0A068U0U6"/>
<dbReference type="OrthoDB" id="1723198at2759"/>
<dbReference type="STRING" id="49390.A0A068U0U6"/>
<organism evidence="2 3">
    <name type="scientific">Coffea canephora</name>
    <name type="common">Robusta coffee</name>
    <dbReference type="NCBI Taxonomy" id="49390"/>
    <lineage>
        <taxon>Eukaryota</taxon>
        <taxon>Viridiplantae</taxon>
        <taxon>Streptophyta</taxon>
        <taxon>Embryophyta</taxon>
        <taxon>Tracheophyta</taxon>
        <taxon>Spermatophyta</taxon>
        <taxon>Magnoliopsida</taxon>
        <taxon>eudicotyledons</taxon>
        <taxon>Gunneridae</taxon>
        <taxon>Pentapetalae</taxon>
        <taxon>asterids</taxon>
        <taxon>lamiids</taxon>
        <taxon>Gentianales</taxon>
        <taxon>Rubiaceae</taxon>
        <taxon>Ixoroideae</taxon>
        <taxon>Gardenieae complex</taxon>
        <taxon>Bertiereae - Coffeeae clade</taxon>
        <taxon>Coffeeae</taxon>
        <taxon>Coffea</taxon>
    </lineage>
</organism>
<sequence length="185" mass="20833">MAAHNNSNNNNIPEFSSTETDSDEEMQEELAFANRRGCCFWLPCFGSGQSDTVWERISATPEKEETSRWRWDWWDKSLNALKKIRGWSELVAGPKWKTFIRRFNKTRGLKGGGKFQYDPVSYALNFDEGPGSNGPLFGDDDRFFRDFSSRFALTPGRVTAKSLVAVAVAVAEAGKDGNSVHVSYT</sequence>
<proteinExistence type="predicted"/>
<name>A0A068U0U6_COFCA</name>
<reference evidence="3" key="1">
    <citation type="journal article" date="2014" name="Science">
        <title>The coffee genome provides insight into the convergent evolution of caffeine biosynthesis.</title>
        <authorList>
            <person name="Denoeud F."/>
            <person name="Carretero-Paulet L."/>
            <person name="Dereeper A."/>
            <person name="Droc G."/>
            <person name="Guyot R."/>
            <person name="Pietrella M."/>
            <person name="Zheng C."/>
            <person name="Alberti A."/>
            <person name="Anthony F."/>
            <person name="Aprea G."/>
            <person name="Aury J.M."/>
            <person name="Bento P."/>
            <person name="Bernard M."/>
            <person name="Bocs S."/>
            <person name="Campa C."/>
            <person name="Cenci A."/>
            <person name="Combes M.C."/>
            <person name="Crouzillat D."/>
            <person name="Da Silva C."/>
            <person name="Daddiego L."/>
            <person name="De Bellis F."/>
            <person name="Dussert S."/>
            <person name="Garsmeur O."/>
            <person name="Gayraud T."/>
            <person name="Guignon V."/>
            <person name="Jahn K."/>
            <person name="Jamilloux V."/>
            <person name="Joet T."/>
            <person name="Labadie K."/>
            <person name="Lan T."/>
            <person name="Leclercq J."/>
            <person name="Lepelley M."/>
            <person name="Leroy T."/>
            <person name="Li L.T."/>
            <person name="Librado P."/>
            <person name="Lopez L."/>
            <person name="Munoz A."/>
            <person name="Noel B."/>
            <person name="Pallavicini A."/>
            <person name="Perrotta G."/>
            <person name="Poncet V."/>
            <person name="Pot D."/>
            <person name="Priyono X."/>
            <person name="Rigoreau M."/>
            <person name="Rouard M."/>
            <person name="Rozas J."/>
            <person name="Tranchant-Dubreuil C."/>
            <person name="VanBuren R."/>
            <person name="Zhang Q."/>
            <person name="Andrade A.C."/>
            <person name="Argout X."/>
            <person name="Bertrand B."/>
            <person name="de Kochko A."/>
            <person name="Graziosi G."/>
            <person name="Henry R.J."/>
            <person name="Jayarama X."/>
            <person name="Ming R."/>
            <person name="Nagai C."/>
            <person name="Rounsley S."/>
            <person name="Sankoff D."/>
            <person name="Giuliano G."/>
            <person name="Albert V.A."/>
            <person name="Wincker P."/>
            <person name="Lashermes P."/>
        </authorList>
    </citation>
    <scope>NUCLEOTIDE SEQUENCE [LARGE SCALE GENOMIC DNA]</scope>
    <source>
        <strain evidence="3">cv. DH200-94</strain>
    </source>
</reference>
<dbReference type="AlphaFoldDB" id="A0A068U0U6"/>
<dbReference type="InParanoid" id="A0A068U0U6"/>
<gene>
    <name evidence="2" type="ORF">GSCOC_T00039430001</name>
</gene>
<dbReference type="OMA" id="WWIRGWR"/>
<dbReference type="PANTHER" id="PTHR47076:SF12">
    <property type="entry name" value="NHL DOMAIN-CONTAINING PROTEIN"/>
    <property type="match status" value="1"/>
</dbReference>
<feature type="compositionally biased region" description="Low complexity" evidence="1">
    <location>
        <begin position="1"/>
        <end position="19"/>
    </location>
</feature>
<dbReference type="EMBL" id="HG739092">
    <property type="protein sequence ID" value="CDP02136.1"/>
    <property type="molecule type" value="Genomic_DNA"/>
</dbReference>
<keyword evidence="3" id="KW-1185">Reference proteome</keyword>
<evidence type="ECO:0000313" key="2">
    <source>
        <dbReference type="EMBL" id="CDP02136.1"/>
    </source>
</evidence>
<accession>A0A068U0U6</accession>
<dbReference type="PANTHER" id="PTHR47076">
    <property type="entry name" value="NHL DOMAIN PROTEIN"/>
    <property type="match status" value="1"/>
</dbReference>
<evidence type="ECO:0000313" key="3">
    <source>
        <dbReference type="Proteomes" id="UP000295252"/>
    </source>
</evidence>
<feature type="region of interest" description="Disordered" evidence="1">
    <location>
        <begin position="1"/>
        <end position="27"/>
    </location>
</feature>
<protein>
    <submittedName>
        <fullName evidence="2">Uncharacterized protein</fullName>
    </submittedName>
</protein>